<feature type="compositionally biased region" description="Low complexity" evidence="1">
    <location>
        <begin position="202"/>
        <end position="230"/>
    </location>
</feature>
<dbReference type="InterPro" id="IPR008160">
    <property type="entry name" value="Collagen"/>
</dbReference>
<feature type="region of interest" description="Disordered" evidence="1">
    <location>
        <begin position="79"/>
        <end position="130"/>
    </location>
</feature>
<evidence type="ECO:0000313" key="2">
    <source>
        <dbReference type="EMBL" id="CAA9584342.1"/>
    </source>
</evidence>
<sequence>MPSPDYNPQFDPWYDRPPENTGGASGGAAVAILGSFADPAQLPATGASGDGYLISPNLWVWSEGSGAYLNAGPIQGPAGPAGSRGPVGAAGLPGAAGADGQPGPPGTDGLRGPQGLPGAPSVKGDDGAGLSIKGSFANSGQLPANGAPGDSYLITDDLWVWSSTNSAFENVGRIQGPIGETGAQGVQGETGNQGPQGVQGLTGATGAAGTPGAAGAKGDTGDAGPQGVQG</sequence>
<feature type="region of interest" description="Disordered" evidence="1">
    <location>
        <begin position="174"/>
        <end position="230"/>
    </location>
</feature>
<reference evidence="2" key="1">
    <citation type="submission" date="2020-02" db="EMBL/GenBank/DDBJ databases">
        <authorList>
            <person name="Meier V. D."/>
        </authorList>
    </citation>
    <scope>NUCLEOTIDE SEQUENCE</scope>
    <source>
        <strain evidence="2">AVDCRST_MAG86</strain>
    </source>
</reference>
<accession>A0A6J4VPG4</accession>
<dbReference type="PANTHER" id="PTHR24637">
    <property type="entry name" value="COLLAGEN"/>
    <property type="match status" value="1"/>
</dbReference>
<dbReference type="EMBL" id="CADCWP010000297">
    <property type="protein sequence ID" value="CAA9584342.1"/>
    <property type="molecule type" value="Genomic_DNA"/>
</dbReference>
<feature type="compositionally biased region" description="Polar residues" evidence="1">
    <location>
        <begin position="187"/>
        <end position="196"/>
    </location>
</feature>
<name>A0A6J4VPG4_9DEIN</name>
<dbReference type="AlphaFoldDB" id="A0A6J4VPG4"/>
<protein>
    <submittedName>
        <fullName evidence="2">Phage tail fiber protein</fullName>
    </submittedName>
</protein>
<dbReference type="Pfam" id="PF01391">
    <property type="entry name" value="Collagen"/>
    <property type="match status" value="2"/>
</dbReference>
<feature type="compositionally biased region" description="Low complexity" evidence="1">
    <location>
        <begin position="79"/>
        <end position="101"/>
    </location>
</feature>
<feature type="region of interest" description="Disordered" evidence="1">
    <location>
        <begin position="1"/>
        <end position="27"/>
    </location>
</feature>
<evidence type="ECO:0000256" key="1">
    <source>
        <dbReference type="SAM" id="MobiDB-lite"/>
    </source>
</evidence>
<dbReference type="PANTHER" id="PTHR24637:SF421">
    <property type="entry name" value="CUTICLE COLLAGEN DPY-2"/>
    <property type="match status" value="1"/>
</dbReference>
<gene>
    <name evidence="2" type="ORF">AVDCRST_MAG86-3276</name>
</gene>
<proteinExistence type="predicted"/>
<organism evidence="2">
    <name type="scientific">uncultured Truepera sp</name>
    <dbReference type="NCBI Taxonomy" id="543023"/>
    <lineage>
        <taxon>Bacteria</taxon>
        <taxon>Thermotogati</taxon>
        <taxon>Deinococcota</taxon>
        <taxon>Deinococci</taxon>
        <taxon>Trueperales</taxon>
        <taxon>Trueperaceae</taxon>
        <taxon>Truepera</taxon>
        <taxon>environmental samples</taxon>
    </lineage>
</organism>